<organism evidence="2 3">
    <name type="scientific">Scophthalmus maximus</name>
    <name type="common">Turbot</name>
    <name type="synonym">Psetta maxima</name>
    <dbReference type="NCBI Taxonomy" id="52904"/>
    <lineage>
        <taxon>Eukaryota</taxon>
        <taxon>Metazoa</taxon>
        <taxon>Chordata</taxon>
        <taxon>Craniata</taxon>
        <taxon>Vertebrata</taxon>
        <taxon>Euteleostomi</taxon>
        <taxon>Actinopterygii</taxon>
        <taxon>Neopterygii</taxon>
        <taxon>Teleostei</taxon>
        <taxon>Neoteleostei</taxon>
        <taxon>Acanthomorphata</taxon>
        <taxon>Carangaria</taxon>
        <taxon>Pleuronectiformes</taxon>
        <taxon>Pleuronectoidei</taxon>
        <taxon>Scophthalmidae</taxon>
        <taxon>Scophthalmus</taxon>
    </lineage>
</organism>
<evidence type="ECO:0000256" key="1">
    <source>
        <dbReference type="SAM" id="MobiDB-lite"/>
    </source>
</evidence>
<protein>
    <submittedName>
        <fullName evidence="2">Uncharacterized protein</fullName>
    </submittedName>
</protein>
<name>A0A6A4TH75_SCOMX</name>
<comment type="caution">
    <text evidence="2">The sequence shown here is derived from an EMBL/GenBank/DDBJ whole genome shotgun (WGS) entry which is preliminary data.</text>
</comment>
<dbReference type="AlphaFoldDB" id="A0A6A4TH75"/>
<feature type="compositionally biased region" description="Acidic residues" evidence="1">
    <location>
        <begin position="122"/>
        <end position="131"/>
    </location>
</feature>
<feature type="region of interest" description="Disordered" evidence="1">
    <location>
        <begin position="76"/>
        <end position="136"/>
    </location>
</feature>
<proteinExistence type="predicted"/>
<dbReference type="Proteomes" id="UP000438429">
    <property type="component" value="Unassembled WGS sequence"/>
</dbReference>
<reference evidence="2 3" key="1">
    <citation type="submission" date="2019-06" db="EMBL/GenBank/DDBJ databases">
        <title>Draft genomes of female and male turbot (Scophthalmus maximus).</title>
        <authorList>
            <person name="Xu H."/>
            <person name="Xu X.-W."/>
            <person name="Shao C."/>
            <person name="Chen S."/>
        </authorList>
    </citation>
    <scope>NUCLEOTIDE SEQUENCE [LARGE SCALE GENOMIC DNA]</scope>
    <source>
        <strain evidence="2">Ysfricsl-2016a</strain>
        <tissue evidence="2">Blood</tissue>
    </source>
</reference>
<gene>
    <name evidence="2" type="ORF">F2P81_007360</name>
</gene>
<sequence length="198" mass="21721">MDIDRSISLFQLLSEHEWPQGAVINASVKCCTKQMSLQLHQHARSSADSRNLPQTEHSEEIDIIHMQGCQLKRVCESHHHPPRPPPHHHSPPPPPPPSSPKYPCVKTEGFSPGTAPNVLQGNDDDTEEEDSPCGHWSVNFTFKSRAAPGNPRGGGGGNLLPTDALLLNLWRQLVPSCDNGRQASANAKLQLYRSGLSK</sequence>
<evidence type="ECO:0000313" key="2">
    <source>
        <dbReference type="EMBL" id="KAF0041462.1"/>
    </source>
</evidence>
<dbReference type="EMBL" id="VEVO01000006">
    <property type="protein sequence ID" value="KAF0041462.1"/>
    <property type="molecule type" value="Genomic_DNA"/>
</dbReference>
<feature type="compositionally biased region" description="Pro residues" evidence="1">
    <location>
        <begin position="91"/>
        <end position="100"/>
    </location>
</feature>
<evidence type="ECO:0000313" key="3">
    <source>
        <dbReference type="Proteomes" id="UP000438429"/>
    </source>
</evidence>
<feature type="compositionally biased region" description="Basic residues" evidence="1">
    <location>
        <begin position="80"/>
        <end position="90"/>
    </location>
</feature>
<accession>A0A6A4TH75</accession>